<dbReference type="Gene3D" id="3.30.300.250">
    <property type="match status" value="1"/>
</dbReference>
<accession>A0A1E3GUX2</accession>
<dbReference type="STRING" id="291169.A9E74_00581"/>
<proteinExistence type="predicted"/>
<dbReference type="EMBL" id="MCRI01000003">
    <property type="protein sequence ID" value="ODN67745.1"/>
    <property type="molecule type" value="Genomic_DNA"/>
</dbReference>
<protein>
    <submittedName>
        <fullName evidence="1">Uncharacterized protein</fullName>
    </submittedName>
</protein>
<name>A0A1E3GUX2_9GAMM</name>
<dbReference type="AlphaFoldDB" id="A0A1E3GUX2"/>
<dbReference type="Proteomes" id="UP000094379">
    <property type="component" value="Unassembled WGS sequence"/>
</dbReference>
<organism evidence="1 2">
    <name type="scientific">Methylophaga muralis</name>
    <dbReference type="NCBI Taxonomy" id="291169"/>
    <lineage>
        <taxon>Bacteria</taxon>
        <taxon>Pseudomonadati</taxon>
        <taxon>Pseudomonadota</taxon>
        <taxon>Gammaproteobacteria</taxon>
        <taxon>Thiotrichales</taxon>
        <taxon>Piscirickettsiaceae</taxon>
        <taxon>Methylophaga</taxon>
    </lineage>
</organism>
<keyword evidence="2" id="KW-1185">Reference proteome</keyword>
<evidence type="ECO:0000313" key="2">
    <source>
        <dbReference type="Proteomes" id="UP000094379"/>
    </source>
</evidence>
<dbReference type="RefSeq" id="WP_069295129.1">
    <property type="nucleotide sequence ID" value="NZ_MCRI01000003.1"/>
</dbReference>
<evidence type="ECO:0000313" key="1">
    <source>
        <dbReference type="EMBL" id="ODN67745.1"/>
    </source>
</evidence>
<comment type="caution">
    <text evidence="1">The sequence shown here is derived from an EMBL/GenBank/DDBJ whole genome shotgun (WGS) entry which is preliminary data.</text>
</comment>
<gene>
    <name evidence="1" type="ORF">A9E74_00581</name>
</gene>
<reference evidence="1 2" key="1">
    <citation type="submission" date="2016-07" db="EMBL/GenBank/DDBJ databases">
        <title>Draft Genome Sequence of Methylophaga muralis Bur 1.</title>
        <authorList>
            <person name="Vasilenko O.V."/>
            <person name="Doronina N.V."/>
            <person name="Shmareva M.N."/>
            <person name="Tarlachkov S.V."/>
            <person name="Mustakhimov I."/>
            <person name="Trotsenko Y.A."/>
        </authorList>
    </citation>
    <scope>NUCLEOTIDE SEQUENCE [LARGE SCALE GENOMIC DNA]</scope>
    <source>
        <strain evidence="1 2">Bur 1</strain>
    </source>
</reference>
<sequence>MNKKLLLAIGLIPLVIILAIVFNNRNAPSSATDSKRQLSELQSIEEGFMEAEVFINAQAPIKIDDQTRLEKALAGPGEMITYFYTLTTVTIEEVDSAAVLENIKPKLLSNLCNNAEMQPVLQAGAKIVYVYSDKNSEDVGRIEVVAADCQALS</sequence>